<dbReference type="GO" id="GO:0008408">
    <property type="term" value="F:3'-5' exonuclease activity"/>
    <property type="evidence" value="ECO:0007669"/>
    <property type="project" value="InterPro"/>
</dbReference>
<organism evidence="4 5">
    <name type="scientific">Uncinula necator</name>
    <name type="common">Grape powdery mildew</name>
    <dbReference type="NCBI Taxonomy" id="52586"/>
    <lineage>
        <taxon>Eukaryota</taxon>
        <taxon>Fungi</taxon>
        <taxon>Dikarya</taxon>
        <taxon>Ascomycota</taxon>
        <taxon>Pezizomycotina</taxon>
        <taxon>Leotiomycetes</taxon>
        <taxon>Erysiphales</taxon>
        <taxon>Erysiphaceae</taxon>
        <taxon>Erysiphe</taxon>
    </lineage>
</organism>
<dbReference type="Gene3D" id="3.30.420.10">
    <property type="entry name" value="Ribonuclease H-like superfamily/Ribonuclease H"/>
    <property type="match status" value="1"/>
</dbReference>
<accession>A0A0B1NYH5</accession>
<dbReference type="InterPro" id="IPR051132">
    <property type="entry name" value="3-5_Exonuclease_domain"/>
</dbReference>
<dbReference type="HOGENOM" id="CLU_500779_0_0_1"/>
<evidence type="ECO:0000259" key="3">
    <source>
        <dbReference type="SMART" id="SM00474"/>
    </source>
</evidence>
<dbReference type="GO" id="GO:0003676">
    <property type="term" value="F:nucleic acid binding"/>
    <property type="evidence" value="ECO:0007669"/>
    <property type="project" value="InterPro"/>
</dbReference>
<gene>
    <name evidence="4" type="ORF">EV44_g0804</name>
</gene>
<evidence type="ECO:0000313" key="5">
    <source>
        <dbReference type="Proteomes" id="UP000030854"/>
    </source>
</evidence>
<dbReference type="InterPro" id="IPR002562">
    <property type="entry name" value="3'-5'_exonuclease_dom"/>
</dbReference>
<dbReference type="EMBL" id="JNVN01003323">
    <property type="protein sequence ID" value="KHJ31028.1"/>
    <property type="molecule type" value="Genomic_DNA"/>
</dbReference>
<dbReference type="SMART" id="SM00474">
    <property type="entry name" value="35EXOc"/>
    <property type="match status" value="1"/>
</dbReference>
<reference evidence="4 5" key="1">
    <citation type="journal article" date="2014" name="BMC Genomics">
        <title>Adaptive genomic structural variation in the grape powdery mildew pathogen, Erysiphe necator.</title>
        <authorList>
            <person name="Jones L."/>
            <person name="Riaz S."/>
            <person name="Morales-Cruz A."/>
            <person name="Amrine K.C."/>
            <person name="McGuire B."/>
            <person name="Gubler W.D."/>
            <person name="Walker M.A."/>
            <person name="Cantu D."/>
        </authorList>
    </citation>
    <scope>NUCLEOTIDE SEQUENCE [LARGE SCALE GENOMIC DNA]</scope>
    <source>
        <strain evidence="5">c</strain>
    </source>
</reference>
<dbReference type="FunFam" id="3.30.420.10:FF:000100">
    <property type="entry name" value="3'-5' exonuclease/helicase (Wrn), putative"/>
    <property type="match status" value="1"/>
</dbReference>
<comment type="caution">
    <text evidence="4">The sequence shown here is derived from an EMBL/GenBank/DDBJ whole genome shotgun (WGS) entry which is preliminary data.</text>
</comment>
<dbReference type="CDD" id="cd06141">
    <property type="entry name" value="WRN_exo"/>
    <property type="match status" value="1"/>
</dbReference>
<name>A0A0B1NYH5_UNCNE</name>
<dbReference type="GO" id="GO:0005737">
    <property type="term" value="C:cytoplasm"/>
    <property type="evidence" value="ECO:0007669"/>
    <property type="project" value="TreeGrafter"/>
</dbReference>
<dbReference type="PANTHER" id="PTHR13620">
    <property type="entry name" value="3-5 EXONUCLEASE"/>
    <property type="match status" value="1"/>
</dbReference>
<dbReference type="SUPFAM" id="SSF53098">
    <property type="entry name" value="Ribonuclease H-like"/>
    <property type="match status" value="1"/>
</dbReference>
<dbReference type="PANTHER" id="PTHR13620:SF104">
    <property type="entry name" value="EXONUCLEASE 3'-5' DOMAIN-CONTAINING PROTEIN 2"/>
    <property type="match status" value="1"/>
</dbReference>
<dbReference type="Proteomes" id="UP000030854">
    <property type="component" value="Unassembled WGS sequence"/>
</dbReference>
<protein>
    <recommendedName>
        <fullName evidence="3">3'-5' exonuclease domain-containing protein</fullName>
    </recommendedName>
</protein>
<dbReference type="AlphaFoldDB" id="A0A0B1NYH5"/>
<sequence>MYSKKPFLRHIFCSKTRIKTTLTTRRLSQRAALNFKFVTTESPSALSSSGAFESLNNYFSKNASSYTNEMENLGTSLDDKLASQAISISKFPGEIDGQTFIKLPETDSRFRMTKELFQAAKQAEPGSAASFWSHRLYRGPDIDGTPSRPTVHYCRSSNSTEKVIQSYFMNSKVLGFDIEWKADALKFHGPRANVSLIQIANEERIGLFHVALYPHGDILVPPSLRKIMEDPTVSKVGVSIKSDCTRIKKHLNVECRGLFELSHLFKLVKFSQNKDFGSIDKKLVSLAKQVQEHFYLPLFKGGDVRNSDWSNKLQLHQMVYAAADSYAAIQLYNTLELKRKTLNPIPPRPNHAELNIPIQFAKDNDVNMSDAGKLRPNSVKKILKNNPLKVTSEQLPCIELEELKDLNQFTEEKMETVGMESSRAESIVSLESANIHTRLAKKESEVVEIRGEIKGPYLDYEAPLSEKIDTHTCQIPPVSNEISNHLDSKTENETQVEANTNAHNSGTKSTSEFQSFLGNDTFPIGRTISSIPKLITQYFSRYLK</sequence>
<dbReference type="GO" id="GO:0006139">
    <property type="term" value="P:nucleobase-containing compound metabolic process"/>
    <property type="evidence" value="ECO:0007669"/>
    <property type="project" value="InterPro"/>
</dbReference>
<feature type="domain" description="3'-5' exonuclease" evidence="3">
    <location>
        <begin position="151"/>
        <end position="340"/>
    </location>
</feature>
<keyword evidence="2" id="KW-0378">Hydrolase</keyword>
<keyword evidence="1" id="KW-0540">Nuclease</keyword>
<dbReference type="GO" id="GO:0005634">
    <property type="term" value="C:nucleus"/>
    <property type="evidence" value="ECO:0007669"/>
    <property type="project" value="TreeGrafter"/>
</dbReference>
<proteinExistence type="predicted"/>
<dbReference type="Pfam" id="PF01612">
    <property type="entry name" value="DNA_pol_A_exo1"/>
    <property type="match status" value="1"/>
</dbReference>
<dbReference type="InterPro" id="IPR036397">
    <property type="entry name" value="RNaseH_sf"/>
</dbReference>
<evidence type="ECO:0000256" key="1">
    <source>
        <dbReference type="ARBA" id="ARBA00022722"/>
    </source>
</evidence>
<evidence type="ECO:0000313" key="4">
    <source>
        <dbReference type="EMBL" id="KHJ31028.1"/>
    </source>
</evidence>
<dbReference type="STRING" id="52586.A0A0B1NYH5"/>
<dbReference type="InterPro" id="IPR012337">
    <property type="entry name" value="RNaseH-like_sf"/>
</dbReference>
<keyword evidence="5" id="KW-1185">Reference proteome</keyword>
<evidence type="ECO:0000256" key="2">
    <source>
        <dbReference type="ARBA" id="ARBA00022801"/>
    </source>
</evidence>